<keyword evidence="3" id="KW-1185">Reference proteome</keyword>
<comment type="caution">
    <text evidence="2">The sequence shown here is derived from an EMBL/GenBank/DDBJ whole genome shotgun (WGS) entry which is preliminary data.</text>
</comment>
<sequence length="83" mass="9423">MERDIARRQTASVYLKKPVEIGVLGEEACGKEKVFIHTKLMRRMSQDSNTHPGWHHELLHVHGGSLQFRKIGRRDSVLAGGHP</sequence>
<proteinExistence type="predicted"/>
<evidence type="ECO:0000313" key="3">
    <source>
        <dbReference type="Proteomes" id="UP001209681"/>
    </source>
</evidence>
<name>A0ABT3NBK8_9BACT</name>
<reference evidence="2 3" key="1">
    <citation type="submission" date="2022-11" db="EMBL/GenBank/DDBJ databases">
        <title>Desulfobotulus tamanensis H1 sp. nov. - anaerobic, alkaliphilic, sulphate reducing bacterium isolated from terrestrial mud volcano.</title>
        <authorList>
            <person name="Frolova A."/>
            <person name="Merkel A.Y."/>
            <person name="Slobodkin A.I."/>
        </authorList>
    </citation>
    <scope>NUCLEOTIDE SEQUENCE [LARGE SCALE GENOMIC DNA]</scope>
    <source>
        <strain evidence="2 3">H1</strain>
    </source>
</reference>
<evidence type="ECO:0000259" key="1">
    <source>
        <dbReference type="Pfam" id="PF21248"/>
    </source>
</evidence>
<dbReference type="EMBL" id="JAPFPW010000016">
    <property type="protein sequence ID" value="MCW7754849.1"/>
    <property type="molecule type" value="Genomic_DNA"/>
</dbReference>
<gene>
    <name evidence="2" type="ORF">OOT00_12730</name>
</gene>
<organism evidence="2 3">
    <name type="scientific">Desulfobotulus pelophilus</name>
    <dbReference type="NCBI Taxonomy" id="2823377"/>
    <lineage>
        <taxon>Bacteria</taxon>
        <taxon>Pseudomonadati</taxon>
        <taxon>Thermodesulfobacteriota</taxon>
        <taxon>Desulfobacteria</taxon>
        <taxon>Desulfobacterales</taxon>
        <taxon>Desulfobacteraceae</taxon>
        <taxon>Desulfobotulus</taxon>
    </lineage>
</organism>
<protein>
    <recommendedName>
        <fullName evidence="1">Adenylyltransferase SoFic-like C-terminal domain-containing protein</fullName>
    </recommendedName>
</protein>
<accession>A0ABT3NBK8</accession>
<feature type="domain" description="Adenylyltransferase SoFic-like C-terminal" evidence="1">
    <location>
        <begin position="1"/>
        <end position="40"/>
    </location>
</feature>
<dbReference type="InterPro" id="IPR048770">
    <property type="entry name" value="SoFic-like_C"/>
</dbReference>
<dbReference type="Proteomes" id="UP001209681">
    <property type="component" value="Unassembled WGS sequence"/>
</dbReference>
<evidence type="ECO:0000313" key="2">
    <source>
        <dbReference type="EMBL" id="MCW7754849.1"/>
    </source>
</evidence>
<dbReference type="Pfam" id="PF21248">
    <property type="entry name" value="SoFic-like_C"/>
    <property type="match status" value="1"/>
</dbReference>